<dbReference type="AlphaFoldDB" id="A0A2S5DB35"/>
<sequence length="123" mass="14193">QQFTLWHEQYRRSRGFFTVREAAAAIQMNVNLLYHLIGAGHAHASQQQYGYEKRMLLGIEAKELERLTNDYIWGEHLAEMVNKPVRQAARHLVKQGLCPLYGPMENCGDEYVFWRADVAASLA</sequence>
<comment type="caution">
    <text evidence="1">The sequence shown here is derived from an EMBL/GenBank/DDBJ whole genome shotgun (WGS) entry which is preliminary data.</text>
</comment>
<evidence type="ECO:0000313" key="1">
    <source>
        <dbReference type="EMBL" id="POZ60289.1"/>
    </source>
</evidence>
<organism evidence="1 2">
    <name type="scientific">Chromobacterium alticapitis</name>
    <dbReference type="NCBI Taxonomy" id="2073169"/>
    <lineage>
        <taxon>Bacteria</taxon>
        <taxon>Pseudomonadati</taxon>
        <taxon>Pseudomonadota</taxon>
        <taxon>Betaproteobacteria</taxon>
        <taxon>Neisseriales</taxon>
        <taxon>Chromobacteriaceae</taxon>
        <taxon>Chromobacterium</taxon>
    </lineage>
</organism>
<protein>
    <submittedName>
        <fullName evidence="1">Uncharacterized protein</fullName>
    </submittedName>
</protein>
<keyword evidence="2" id="KW-1185">Reference proteome</keyword>
<reference evidence="2" key="1">
    <citation type="submission" date="2018-02" db="EMBL/GenBank/DDBJ databases">
        <authorList>
            <person name="O'Hara-Hanley K."/>
            <person name="Soby S."/>
        </authorList>
    </citation>
    <scope>NUCLEOTIDE SEQUENCE [LARGE SCALE GENOMIC DNA]</scope>
    <source>
        <strain evidence="2">MWU14-2602</strain>
    </source>
</reference>
<dbReference type="EMBL" id="PQWB01000146">
    <property type="protein sequence ID" value="POZ60289.1"/>
    <property type="molecule type" value="Genomic_DNA"/>
</dbReference>
<proteinExistence type="predicted"/>
<gene>
    <name evidence="1" type="ORF">C2I19_19675</name>
</gene>
<evidence type="ECO:0000313" key="2">
    <source>
        <dbReference type="Proteomes" id="UP000237082"/>
    </source>
</evidence>
<accession>A0A2S5DB35</accession>
<dbReference type="Proteomes" id="UP000237082">
    <property type="component" value="Unassembled WGS sequence"/>
</dbReference>
<name>A0A2S5DB35_9NEIS</name>
<dbReference type="RefSeq" id="WP_158253772.1">
    <property type="nucleotide sequence ID" value="NZ_PQWB01000146.1"/>
</dbReference>
<feature type="non-terminal residue" evidence="1">
    <location>
        <position position="1"/>
    </location>
</feature>